<evidence type="ECO:0000313" key="1">
    <source>
        <dbReference type="Ensembl" id="ENSHCOP00000018402.1"/>
    </source>
</evidence>
<dbReference type="GeneTree" id="ENSGT00390000014904"/>
<dbReference type="OMA" id="LYWMVRI"/>
<dbReference type="PANTHER" id="PTHR46298">
    <property type="entry name" value="ANDROGLOBIN"/>
    <property type="match status" value="1"/>
</dbReference>
<dbReference type="PANTHER" id="PTHR46298:SF1">
    <property type="entry name" value="ANDROGLOBIN"/>
    <property type="match status" value="1"/>
</dbReference>
<evidence type="ECO:0000313" key="2">
    <source>
        <dbReference type="Proteomes" id="UP000264820"/>
    </source>
</evidence>
<dbReference type="AlphaFoldDB" id="A0A3Q2YXM8"/>
<accession>A0A3Q2YXM8</accession>
<dbReference type="Proteomes" id="UP000264820">
    <property type="component" value="Unplaced"/>
</dbReference>
<dbReference type="InterPro" id="IPR053033">
    <property type="entry name" value="Androglobin-like"/>
</dbReference>
<dbReference type="STRING" id="109280.ENSHCOP00000018402"/>
<evidence type="ECO:0008006" key="3">
    <source>
        <dbReference type="Google" id="ProtNLM"/>
    </source>
</evidence>
<sequence length="206" mass="24097">MSKAQFKKKESTSSKISDVVCSAPIASTDSLDDVWPEWNDGDVYREKWDSGKVPEDPKKPPVLNLFFEDPEGRISLPASLNVQYWRRPTEFLVSMVPTVIENTHSFDLVSSNQHLLHSELMRWIISEIYIVWKLFHHREVSDHYGWKPWEHIYSLCKPGKGHVPLFNSYGKYLVRLFWMVSVMRKKWTLNSSLKVSKGKLMQLTKL</sequence>
<dbReference type="Ensembl" id="ENSHCOT00000011356.1">
    <property type="protein sequence ID" value="ENSHCOP00000018402.1"/>
    <property type="gene ID" value="ENSHCOG00000002922.1"/>
</dbReference>
<proteinExistence type="predicted"/>
<dbReference type="SUPFAM" id="SSF54001">
    <property type="entry name" value="Cysteine proteinases"/>
    <property type="match status" value="1"/>
</dbReference>
<protein>
    <recommendedName>
        <fullName evidence="3">Androglobin</fullName>
    </recommendedName>
</protein>
<organism evidence="1 2">
    <name type="scientific">Hippocampus comes</name>
    <name type="common">Tiger tail seahorse</name>
    <dbReference type="NCBI Taxonomy" id="109280"/>
    <lineage>
        <taxon>Eukaryota</taxon>
        <taxon>Metazoa</taxon>
        <taxon>Chordata</taxon>
        <taxon>Craniata</taxon>
        <taxon>Vertebrata</taxon>
        <taxon>Euteleostomi</taxon>
        <taxon>Actinopterygii</taxon>
        <taxon>Neopterygii</taxon>
        <taxon>Teleostei</taxon>
        <taxon>Neoteleostei</taxon>
        <taxon>Acanthomorphata</taxon>
        <taxon>Syngnathiaria</taxon>
        <taxon>Syngnathiformes</taxon>
        <taxon>Syngnathoidei</taxon>
        <taxon>Syngnathidae</taxon>
        <taxon>Hippocampus</taxon>
    </lineage>
</organism>
<reference evidence="1" key="2">
    <citation type="submission" date="2025-09" db="UniProtKB">
        <authorList>
            <consortium name="Ensembl"/>
        </authorList>
    </citation>
    <scope>IDENTIFICATION</scope>
</reference>
<reference evidence="1" key="1">
    <citation type="submission" date="2025-08" db="UniProtKB">
        <authorList>
            <consortium name="Ensembl"/>
        </authorList>
    </citation>
    <scope>IDENTIFICATION</scope>
</reference>
<name>A0A3Q2YXM8_HIPCM</name>
<dbReference type="InterPro" id="IPR038765">
    <property type="entry name" value="Papain-like_cys_pep_sf"/>
</dbReference>
<keyword evidence="2" id="KW-1185">Reference proteome</keyword>